<accession>A0A1W6L6N0</accession>
<proteinExistence type="predicted"/>
<gene>
    <name evidence="1" type="ORF">A4W93_08700</name>
</gene>
<dbReference type="AlphaFoldDB" id="A0A1W6L6N0"/>
<evidence type="ECO:0000313" key="1">
    <source>
        <dbReference type="EMBL" id="ARN19989.1"/>
    </source>
</evidence>
<dbReference type="EMBL" id="CP015118">
    <property type="protein sequence ID" value="ARN19989.1"/>
    <property type="molecule type" value="Genomic_DNA"/>
</dbReference>
<reference evidence="1 2" key="1">
    <citation type="submission" date="2016-04" db="EMBL/GenBank/DDBJ databases">
        <title>Complete genome sequence of natural rubber-degrading, novel Gram-negative bacterium, Rhizobacter gummiphilus strain NS21.</title>
        <authorList>
            <person name="Tabata M."/>
            <person name="Kasai D."/>
            <person name="Fukuda M."/>
        </authorList>
    </citation>
    <scope>NUCLEOTIDE SEQUENCE [LARGE SCALE GENOMIC DNA]</scope>
    <source>
        <strain evidence="1 2">NS21</strain>
    </source>
</reference>
<dbReference type="Pfam" id="PF06299">
    <property type="entry name" value="DUF1045"/>
    <property type="match status" value="1"/>
</dbReference>
<dbReference type="KEGG" id="rgu:A4W93_08700"/>
<dbReference type="STRING" id="946333.A4W93_08700"/>
<keyword evidence="2" id="KW-1185">Reference proteome</keyword>
<dbReference type="InterPro" id="IPR009389">
    <property type="entry name" value="DUF1045"/>
</dbReference>
<sequence>MTARHAVYWVPREDHPLWAAGVSWLSRGDHRASATRYGFHATVKAPMRLRGSTAGFAAALSALAKAHRAVPLPAFEVTWLRDFMALCPTAPLPAGFDALATACVKELDGFRELPDAAERARRIRGLDEEQVRLYDTWGYPHLFHRWTMHLTLSDETTDPLLRAALAEAARAHFAEALAVPMGAGELAWVIEPAPGAPFHIERRFAIGGDA</sequence>
<dbReference type="Proteomes" id="UP000193427">
    <property type="component" value="Chromosome"/>
</dbReference>
<name>A0A1W6L6N0_9BURK</name>
<organism evidence="1 2">
    <name type="scientific">Piscinibacter gummiphilus</name>
    <dbReference type="NCBI Taxonomy" id="946333"/>
    <lineage>
        <taxon>Bacteria</taxon>
        <taxon>Pseudomonadati</taxon>
        <taxon>Pseudomonadota</taxon>
        <taxon>Betaproteobacteria</taxon>
        <taxon>Burkholderiales</taxon>
        <taxon>Sphaerotilaceae</taxon>
        <taxon>Piscinibacter</taxon>
    </lineage>
</organism>
<dbReference type="RefSeq" id="WP_085750256.1">
    <property type="nucleotide sequence ID" value="NZ_BSPR01000008.1"/>
</dbReference>
<dbReference type="OrthoDB" id="5801437at2"/>
<evidence type="ECO:0000313" key="2">
    <source>
        <dbReference type="Proteomes" id="UP000193427"/>
    </source>
</evidence>
<protein>
    <submittedName>
        <fullName evidence="1">Uncharacterized protein</fullName>
    </submittedName>
</protein>